<evidence type="ECO:0000313" key="14">
    <source>
        <dbReference type="EMBL" id="CAD5228628.1"/>
    </source>
</evidence>
<feature type="transmembrane region" description="Helical" evidence="11">
    <location>
        <begin position="370"/>
        <end position="387"/>
    </location>
</feature>
<dbReference type="InterPro" id="IPR006202">
    <property type="entry name" value="Neur_chan_lig-bd"/>
</dbReference>
<comment type="caution">
    <text evidence="14">The sequence shown here is derived from an EMBL/GenBank/DDBJ whole genome shotgun (WGS) entry which is preliminary data.</text>
</comment>
<keyword evidence="3 11" id="KW-0813">Transport</keyword>
<evidence type="ECO:0000259" key="13">
    <source>
        <dbReference type="Pfam" id="PF02932"/>
    </source>
</evidence>
<evidence type="ECO:0000256" key="3">
    <source>
        <dbReference type="ARBA" id="ARBA00022448"/>
    </source>
</evidence>
<dbReference type="SUPFAM" id="SSF90112">
    <property type="entry name" value="Neurotransmitter-gated ion-channel transmembrane pore"/>
    <property type="match status" value="1"/>
</dbReference>
<feature type="domain" description="Neurotransmitter-gated ion-channel ligand-binding" evidence="12">
    <location>
        <begin position="135"/>
        <end position="335"/>
    </location>
</feature>
<keyword evidence="15" id="KW-1185">Reference proteome</keyword>
<keyword evidence="6" id="KW-0732">Signal</keyword>
<comment type="subcellular location">
    <subcellularLocation>
        <location evidence="2">Cell membrane</location>
    </subcellularLocation>
    <subcellularLocation>
        <location evidence="1">Membrane</location>
        <topology evidence="1">Multi-pass membrane protein</topology>
    </subcellularLocation>
</comment>
<dbReference type="InterPro" id="IPR018000">
    <property type="entry name" value="Neurotransmitter_ion_chnl_CS"/>
</dbReference>
<evidence type="ECO:0000256" key="6">
    <source>
        <dbReference type="ARBA" id="ARBA00022729"/>
    </source>
</evidence>
<evidence type="ECO:0000256" key="8">
    <source>
        <dbReference type="ARBA" id="ARBA00023065"/>
    </source>
</evidence>
<dbReference type="InterPro" id="IPR036734">
    <property type="entry name" value="Neur_chan_lig-bd_sf"/>
</dbReference>
<evidence type="ECO:0000313" key="15">
    <source>
        <dbReference type="Proteomes" id="UP000614601"/>
    </source>
</evidence>
<dbReference type="PRINTS" id="PR00252">
    <property type="entry name" value="NRIONCHANNEL"/>
</dbReference>
<dbReference type="GO" id="GO:0005230">
    <property type="term" value="F:extracellular ligand-gated monoatomic ion channel activity"/>
    <property type="evidence" value="ECO:0007669"/>
    <property type="project" value="InterPro"/>
</dbReference>
<feature type="transmembrane region" description="Helical" evidence="11">
    <location>
        <begin position="542"/>
        <end position="562"/>
    </location>
</feature>
<keyword evidence="8 11" id="KW-0406">Ion transport</keyword>
<keyword evidence="5 11" id="KW-0812">Transmembrane</keyword>
<proteinExistence type="inferred from homology"/>
<dbReference type="InterPro" id="IPR006201">
    <property type="entry name" value="Neur_channel"/>
</dbReference>
<evidence type="ECO:0000256" key="1">
    <source>
        <dbReference type="ARBA" id="ARBA00004141"/>
    </source>
</evidence>
<dbReference type="AlphaFoldDB" id="A0A811LKJ2"/>
<evidence type="ECO:0000256" key="2">
    <source>
        <dbReference type="ARBA" id="ARBA00004236"/>
    </source>
</evidence>
<dbReference type="EMBL" id="CAJFCW020000006">
    <property type="protein sequence ID" value="CAG9124769.1"/>
    <property type="molecule type" value="Genomic_DNA"/>
</dbReference>
<evidence type="ECO:0000256" key="9">
    <source>
        <dbReference type="ARBA" id="ARBA00023136"/>
    </source>
</evidence>
<evidence type="ECO:0008006" key="16">
    <source>
        <dbReference type="Google" id="ProtNLM"/>
    </source>
</evidence>
<dbReference type="PRINTS" id="PR00253">
    <property type="entry name" value="GABAARECEPTR"/>
</dbReference>
<dbReference type="PROSITE" id="PS00236">
    <property type="entry name" value="NEUROTR_ION_CHANNEL"/>
    <property type="match status" value="1"/>
</dbReference>
<feature type="transmembrane region" description="Helical" evidence="11">
    <location>
        <begin position="399"/>
        <end position="421"/>
    </location>
</feature>
<dbReference type="FunFam" id="1.20.58.390:FF:000076">
    <property type="entry name" value="Glutamate-gated chloride channel, putative"/>
    <property type="match status" value="1"/>
</dbReference>
<dbReference type="Gene3D" id="2.70.170.10">
    <property type="entry name" value="Neurotransmitter-gated ion-channel ligand-binding domain"/>
    <property type="match status" value="1"/>
</dbReference>
<organism evidence="14 15">
    <name type="scientific">Bursaphelenchus okinawaensis</name>
    <dbReference type="NCBI Taxonomy" id="465554"/>
    <lineage>
        <taxon>Eukaryota</taxon>
        <taxon>Metazoa</taxon>
        <taxon>Ecdysozoa</taxon>
        <taxon>Nematoda</taxon>
        <taxon>Chromadorea</taxon>
        <taxon>Rhabditida</taxon>
        <taxon>Tylenchina</taxon>
        <taxon>Tylenchomorpha</taxon>
        <taxon>Aphelenchoidea</taxon>
        <taxon>Aphelenchoididae</taxon>
        <taxon>Bursaphelenchus</taxon>
    </lineage>
</organism>
<name>A0A811LKJ2_9BILA</name>
<gene>
    <name evidence="14" type="ORF">BOKJ2_LOCUS12773</name>
</gene>
<evidence type="ECO:0000256" key="11">
    <source>
        <dbReference type="RuleBase" id="RU000687"/>
    </source>
</evidence>
<dbReference type="GO" id="GO:0005886">
    <property type="term" value="C:plasma membrane"/>
    <property type="evidence" value="ECO:0007669"/>
    <property type="project" value="UniProtKB-SubCell"/>
</dbReference>
<evidence type="ECO:0000256" key="5">
    <source>
        <dbReference type="ARBA" id="ARBA00022692"/>
    </source>
</evidence>
<dbReference type="Pfam" id="PF02931">
    <property type="entry name" value="Neur_chan_LBD"/>
    <property type="match status" value="1"/>
</dbReference>
<dbReference type="Gene3D" id="1.20.58.390">
    <property type="entry name" value="Neurotransmitter-gated ion-channel transmembrane domain"/>
    <property type="match status" value="1"/>
</dbReference>
<feature type="transmembrane region" description="Helical" evidence="11">
    <location>
        <begin position="336"/>
        <end position="358"/>
    </location>
</feature>
<dbReference type="Proteomes" id="UP000614601">
    <property type="component" value="Unassembled WGS sequence"/>
</dbReference>
<accession>A0A811LKJ2</accession>
<dbReference type="GO" id="GO:0004888">
    <property type="term" value="F:transmembrane signaling receptor activity"/>
    <property type="evidence" value="ECO:0007669"/>
    <property type="project" value="InterPro"/>
</dbReference>
<dbReference type="InterPro" id="IPR006029">
    <property type="entry name" value="Neurotrans-gated_channel_TM"/>
</dbReference>
<keyword evidence="7 11" id="KW-1133">Transmembrane helix</keyword>
<dbReference type="CDD" id="cd18990">
    <property type="entry name" value="LGIC_ECD_GABAAR"/>
    <property type="match status" value="1"/>
</dbReference>
<dbReference type="OrthoDB" id="8890589at2759"/>
<dbReference type="Proteomes" id="UP000783686">
    <property type="component" value="Unassembled WGS sequence"/>
</dbReference>
<reference evidence="14" key="1">
    <citation type="submission" date="2020-09" db="EMBL/GenBank/DDBJ databases">
        <authorList>
            <person name="Kikuchi T."/>
        </authorList>
    </citation>
    <scope>NUCLEOTIDE SEQUENCE</scope>
    <source>
        <strain evidence="14">SH1</strain>
    </source>
</reference>
<evidence type="ECO:0000259" key="12">
    <source>
        <dbReference type="Pfam" id="PF02931"/>
    </source>
</evidence>
<comment type="similarity">
    <text evidence="11">Belongs to the ligand-gated ion channel (TC 1.A.9) family.</text>
</comment>
<dbReference type="InterPro" id="IPR036719">
    <property type="entry name" value="Neuro-gated_channel_TM_sf"/>
</dbReference>
<feature type="domain" description="Neurotransmitter-gated ion-channel transmembrane" evidence="13">
    <location>
        <begin position="344"/>
        <end position="437"/>
    </location>
</feature>
<evidence type="ECO:0000256" key="4">
    <source>
        <dbReference type="ARBA" id="ARBA00022475"/>
    </source>
</evidence>
<keyword evidence="4" id="KW-1003">Cell membrane</keyword>
<evidence type="ECO:0000256" key="7">
    <source>
        <dbReference type="ARBA" id="ARBA00022989"/>
    </source>
</evidence>
<dbReference type="InterPro" id="IPR006028">
    <property type="entry name" value="GABAA/Glycine_rcpt"/>
</dbReference>
<dbReference type="Pfam" id="PF02932">
    <property type="entry name" value="Neur_chan_memb"/>
    <property type="match status" value="1"/>
</dbReference>
<dbReference type="PANTHER" id="PTHR18945">
    <property type="entry name" value="NEUROTRANSMITTER GATED ION CHANNEL"/>
    <property type="match status" value="1"/>
</dbReference>
<evidence type="ECO:0000256" key="10">
    <source>
        <dbReference type="ARBA" id="ARBA00023303"/>
    </source>
</evidence>
<keyword evidence="9 11" id="KW-0472">Membrane</keyword>
<dbReference type="EMBL" id="CAJFDH010000006">
    <property type="protein sequence ID" value="CAD5228628.1"/>
    <property type="molecule type" value="Genomic_DNA"/>
</dbReference>
<protein>
    <recommendedName>
        <fullName evidence="16">Neur_chan_LBD domain-containing protein</fullName>
    </recommendedName>
</protein>
<dbReference type="InterPro" id="IPR038050">
    <property type="entry name" value="Neuro_actylchol_rec"/>
</dbReference>
<dbReference type="SUPFAM" id="SSF63712">
    <property type="entry name" value="Nicotinic receptor ligand binding domain-like"/>
    <property type="match status" value="1"/>
</dbReference>
<keyword evidence="10 11" id="KW-0407">Ion channel</keyword>
<sequence length="587" mass="66696">MIVNFTRLAVRIWCTYFFLGSLALGAAGGRGDLLLAAGAAPPVHTDNGRMAGGVRAVAMNGAEISDGILPDDYEAVEEDWAEPVLNYKGTKKKQRKELMQSEIDKDDIFQQGAAMFSTGAFGETRDFLAFLRRIKYDHRQCPINDGGPVFIDVSIVVSNIRAVSEVTMDYALEMFYRETWTDDRLDYDKSLFKNKTEISLHESYTNFLWHPDTFMPNAIASKNPQKQSISHRSLLRLQEKGRILYSRRISVVAECPMDLVLFPFDTQICKLGIESYGYTADQVVYQWSKGSIDALKLSKIRLPDFQVKEAYVVSQIESYATGDYSRLYVCFVFNRASGFCFLQLIIPSTAVVITSWVALWMESETEFQDMISIILAITFLIFSYNEMMPRVSYLKALDIWLAVCFMIVFLSLIKLALVKFMRQKLNRQRAREASVLASMMPGIRANSIATNTIVHENGGTLNGAPVNHEDLNSNLNTATLIQRSSPPYRSCSVQYTAIPIMSSDHQSSKVKVDLFGQLKRTGFLKLLPKFTFTSQTMHRFHWITQMMFFFGFVTFALLYFLLYPNLHYTSMDPACDKTKAEYFAPIL</sequence>